<dbReference type="InterPro" id="IPR039422">
    <property type="entry name" value="MarR/SlyA-like"/>
</dbReference>
<dbReference type="PANTHER" id="PTHR33164:SF89">
    <property type="entry name" value="MARR FAMILY REGULATORY PROTEIN"/>
    <property type="match status" value="1"/>
</dbReference>
<dbReference type="RefSeq" id="WP_117352115.1">
    <property type="nucleotide sequence ID" value="NZ_CP020083.1"/>
</dbReference>
<evidence type="ECO:0000313" key="3">
    <source>
        <dbReference type="Proteomes" id="UP000258016"/>
    </source>
</evidence>
<dbReference type="SMART" id="SM00347">
    <property type="entry name" value="HTH_MARR"/>
    <property type="match status" value="1"/>
</dbReference>
<dbReference type="PANTHER" id="PTHR33164">
    <property type="entry name" value="TRANSCRIPTIONAL REGULATOR, MARR FAMILY"/>
    <property type="match status" value="1"/>
</dbReference>
<dbReference type="Pfam" id="PF12802">
    <property type="entry name" value="MarR_2"/>
    <property type="match status" value="1"/>
</dbReference>
<reference evidence="2 3" key="1">
    <citation type="submission" date="2017-03" db="EMBL/GenBank/DDBJ databases">
        <title>Complete genome sequence of Blastomonas fulva degrading microcsystin LR.</title>
        <authorList>
            <person name="Lee H.-g."/>
            <person name="Jin L."/>
            <person name="oh H.-M."/>
        </authorList>
    </citation>
    <scope>NUCLEOTIDE SEQUENCE [LARGE SCALE GENOMIC DNA]</scope>
    <source>
        <strain evidence="2 3">T2</strain>
    </source>
</reference>
<accession>A0ABN5B3P7</accession>
<dbReference type="GeneID" id="303485539"/>
<feature type="domain" description="HTH marR-type" evidence="1">
    <location>
        <begin position="18"/>
        <end position="145"/>
    </location>
</feature>
<dbReference type="SUPFAM" id="SSF46785">
    <property type="entry name" value="Winged helix' DNA-binding domain"/>
    <property type="match status" value="1"/>
</dbReference>
<dbReference type="Proteomes" id="UP000258016">
    <property type="component" value="Chromosome"/>
</dbReference>
<proteinExistence type="predicted"/>
<dbReference type="PROSITE" id="PS50995">
    <property type="entry name" value="HTH_MARR_2"/>
    <property type="match status" value="1"/>
</dbReference>
<evidence type="ECO:0000259" key="1">
    <source>
        <dbReference type="PROSITE" id="PS50995"/>
    </source>
</evidence>
<dbReference type="Gene3D" id="1.10.10.10">
    <property type="entry name" value="Winged helix-like DNA-binding domain superfamily/Winged helix DNA-binding domain"/>
    <property type="match status" value="1"/>
</dbReference>
<dbReference type="InterPro" id="IPR000835">
    <property type="entry name" value="HTH_MarR-typ"/>
</dbReference>
<evidence type="ECO:0000313" key="2">
    <source>
        <dbReference type="EMBL" id="ASR51436.1"/>
    </source>
</evidence>
<dbReference type="InterPro" id="IPR036390">
    <property type="entry name" value="WH_DNA-bd_sf"/>
</dbReference>
<protein>
    <recommendedName>
        <fullName evidence="1">HTH marR-type domain-containing protein</fullName>
    </recommendedName>
</protein>
<keyword evidence="3" id="KW-1185">Reference proteome</keyword>
<gene>
    <name evidence="2" type="ORF">B5J99_08155</name>
</gene>
<sequence length="151" mass="16038">MDAGSADKDVSRVPDPLEDLLGYWLRRASSAMMADLGSSLAPADLRPTEATILILIRANPGLTQSDIGRVLGIARANMAPLMGGLLKRGFIQKSRVDGRSQSLALTELGIDKVCVAQTIIDAHEARFREGLDVALLPDMIAALRTLAGSEA</sequence>
<dbReference type="InterPro" id="IPR036388">
    <property type="entry name" value="WH-like_DNA-bd_sf"/>
</dbReference>
<organism evidence="2 3">
    <name type="scientific">Blastomonas fulva</name>
    <dbReference type="NCBI Taxonomy" id="1550728"/>
    <lineage>
        <taxon>Bacteria</taxon>
        <taxon>Pseudomonadati</taxon>
        <taxon>Pseudomonadota</taxon>
        <taxon>Alphaproteobacteria</taxon>
        <taxon>Sphingomonadales</taxon>
        <taxon>Sphingomonadaceae</taxon>
        <taxon>Blastomonas</taxon>
    </lineage>
</organism>
<dbReference type="EMBL" id="CP020083">
    <property type="protein sequence ID" value="ASR51436.1"/>
    <property type="molecule type" value="Genomic_DNA"/>
</dbReference>
<name>A0ABN5B3P7_9SPHN</name>